<name>A0A2P6MZX5_9EUKA</name>
<comment type="caution">
    <text evidence="1">The sequence shown here is derived from an EMBL/GenBank/DDBJ whole genome shotgun (WGS) entry which is preliminary data.</text>
</comment>
<reference evidence="1 2" key="1">
    <citation type="journal article" date="2018" name="Genome Biol. Evol.">
        <title>Multiple Roots of Fruiting Body Formation in Amoebozoa.</title>
        <authorList>
            <person name="Hillmann F."/>
            <person name="Forbes G."/>
            <person name="Novohradska S."/>
            <person name="Ferling I."/>
            <person name="Riege K."/>
            <person name="Groth M."/>
            <person name="Westermann M."/>
            <person name="Marz M."/>
            <person name="Spaller T."/>
            <person name="Winckler T."/>
            <person name="Schaap P."/>
            <person name="Glockner G."/>
        </authorList>
    </citation>
    <scope>NUCLEOTIDE SEQUENCE [LARGE SCALE GENOMIC DNA]</scope>
    <source>
        <strain evidence="1 2">Jena</strain>
    </source>
</reference>
<dbReference type="InParanoid" id="A0A2P6MZX5"/>
<protein>
    <submittedName>
        <fullName evidence="1">Uncharacterized protein</fullName>
    </submittedName>
</protein>
<evidence type="ECO:0000313" key="2">
    <source>
        <dbReference type="Proteomes" id="UP000241769"/>
    </source>
</evidence>
<sequence>MSFRPPLATWRQSLHTLSPVNQVQHFYTKNRGLSVRLSGTKDIILHRETHQHNFARNNSHNPHFNEMNPLDRNHDGKVNLKDLTGQPGMQQQGLMGQQGLAGQRTNPLDKNHDGKVDLKDLTGQPGYGQQGLAGQPMMGQQGLAGGAHHNPLDRNHDGKVDLKDLTGRPGMQQGLAGQPMMGQQGLVGGAHHNPLDRNHDGRVDARDFAGQSGMQQGAYIQSTQRASLTRAEPTVIETIQKDV</sequence>
<organism evidence="1 2">
    <name type="scientific">Planoprotostelium fungivorum</name>
    <dbReference type="NCBI Taxonomy" id="1890364"/>
    <lineage>
        <taxon>Eukaryota</taxon>
        <taxon>Amoebozoa</taxon>
        <taxon>Evosea</taxon>
        <taxon>Variosea</taxon>
        <taxon>Cavosteliida</taxon>
        <taxon>Cavosteliaceae</taxon>
        <taxon>Planoprotostelium</taxon>
    </lineage>
</organism>
<feature type="non-terminal residue" evidence="1">
    <location>
        <position position="243"/>
    </location>
</feature>
<gene>
    <name evidence="1" type="ORF">PROFUN_14468</name>
</gene>
<dbReference type="Proteomes" id="UP000241769">
    <property type="component" value="Unassembled WGS sequence"/>
</dbReference>
<dbReference type="PROSITE" id="PS00018">
    <property type="entry name" value="EF_HAND_1"/>
    <property type="match status" value="4"/>
</dbReference>
<dbReference type="OrthoDB" id="3795936at2759"/>
<dbReference type="AlphaFoldDB" id="A0A2P6MZX5"/>
<accession>A0A2P6MZX5</accession>
<keyword evidence="2" id="KW-1185">Reference proteome</keyword>
<evidence type="ECO:0000313" key="1">
    <source>
        <dbReference type="EMBL" id="PRP77256.1"/>
    </source>
</evidence>
<dbReference type="InterPro" id="IPR018247">
    <property type="entry name" value="EF_Hand_1_Ca_BS"/>
</dbReference>
<dbReference type="EMBL" id="MDYQ01000271">
    <property type="protein sequence ID" value="PRP77256.1"/>
    <property type="molecule type" value="Genomic_DNA"/>
</dbReference>
<proteinExistence type="predicted"/>